<evidence type="ECO:0000313" key="1">
    <source>
        <dbReference type="EMBL" id="KAK2729726.1"/>
    </source>
</evidence>
<proteinExistence type="predicted"/>
<sequence>MNPAHLNYLARPKVALSWLPEVADN</sequence>
<accession>A0AAD9XWW7</accession>
<name>A0AAD9XWW7_COLKA</name>
<evidence type="ECO:0000313" key="2">
    <source>
        <dbReference type="EMBL" id="KAK2750838.1"/>
    </source>
</evidence>
<dbReference type="EMBL" id="VYYT01000268">
    <property type="protein sequence ID" value="KAK2750838.1"/>
    <property type="molecule type" value="Genomic_DNA"/>
</dbReference>
<dbReference type="EMBL" id="VYYT01000776">
    <property type="protein sequence ID" value="KAK2729726.1"/>
    <property type="molecule type" value="Genomic_DNA"/>
</dbReference>
<protein>
    <submittedName>
        <fullName evidence="1">Uncharacterized protein</fullName>
    </submittedName>
</protein>
<reference evidence="1" key="1">
    <citation type="submission" date="2023-02" db="EMBL/GenBank/DDBJ databases">
        <title>Colletotrichum kahawae CIFC_Que2 genome sequencing and assembly.</title>
        <authorList>
            <person name="Baroncelli R."/>
        </authorList>
    </citation>
    <scope>NUCLEOTIDE SEQUENCE</scope>
    <source>
        <strain evidence="1">CIFC_Que2</strain>
    </source>
</reference>
<keyword evidence="3" id="KW-1185">Reference proteome</keyword>
<dbReference type="AlphaFoldDB" id="A0AAD9XWW7"/>
<organism evidence="1 3">
    <name type="scientific">Colletotrichum kahawae</name>
    <name type="common">Coffee berry disease fungus</name>
    <dbReference type="NCBI Taxonomy" id="34407"/>
    <lineage>
        <taxon>Eukaryota</taxon>
        <taxon>Fungi</taxon>
        <taxon>Dikarya</taxon>
        <taxon>Ascomycota</taxon>
        <taxon>Pezizomycotina</taxon>
        <taxon>Sordariomycetes</taxon>
        <taxon>Hypocreomycetidae</taxon>
        <taxon>Glomerellales</taxon>
        <taxon>Glomerellaceae</taxon>
        <taxon>Colletotrichum</taxon>
        <taxon>Colletotrichum gloeosporioides species complex</taxon>
    </lineage>
</organism>
<evidence type="ECO:0000313" key="3">
    <source>
        <dbReference type="Proteomes" id="UP001281614"/>
    </source>
</evidence>
<comment type="caution">
    <text evidence="1">The sequence shown here is derived from an EMBL/GenBank/DDBJ whole genome shotgun (WGS) entry which is preliminary data.</text>
</comment>
<dbReference type="Proteomes" id="UP001281614">
    <property type="component" value="Unassembled WGS sequence"/>
</dbReference>
<gene>
    <name evidence="1" type="ORF">CKAH01_02700</name>
    <name evidence="2" type="ORF">CKAH01_17908</name>
</gene>